<accession>A0A4Z2I8A0</accession>
<organism evidence="1 2">
    <name type="scientific">Liparis tanakae</name>
    <name type="common">Tanaka's snailfish</name>
    <dbReference type="NCBI Taxonomy" id="230148"/>
    <lineage>
        <taxon>Eukaryota</taxon>
        <taxon>Metazoa</taxon>
        <taxon>Chordata</taxon>
        <taxon>Craniata</taxon>
        <taxon>Vertebrata</taxon>
        <taxon>Euteleostomi</taxon>
        <taxon>Actinopterygii</taxon>
        <taxon>Neopterygii</taxon>
        <taxon>Teleostei</taxon>
        <taxon>Neoteleostei</taxon>
        <taxon>Acanthomorphata</taxon>
        <taxon>Eupercaria</taxon>
        <taxon>Perciformes</taxon>
        <taxon>Cottioidei</taxon>
        <taxon>Cottales</taxon>
        <taxon>Liparidae</taxon>
        <taxon>Liparis</taxon>
    </lineage>
</organism>
<proteinExistence type="predicted"/>
<evidence type="ECO:0000313" key="2">
    <source>
        <dbReference type="Proteomes" id="UP000314294"/>
    </source>
</evidence>
<dbReference type="EMBL" id="SRLO01000118">
    <property type="protein sequence ID" value="TNN74041.1"/>
    <property type="molecule type" value="Genomic_DNA"/>
</dbReference>
<name>A0A4Z2I8A0_9TELE</name>
<protein>
    <submittedName>
        <fullName evidence="1">Uncharacterized protein</fullName>
    </submittedName>
</protein>
<evidence type="ECO:0000313" key="1">
    <source>
        <dbReference type="EMBL" id="TNN74041.1"/>
    </source>
</evidence>
<keyword evidence="2" id="KW-1185">Reference proteome</keyword>
<reference evidence="1 2" key="1">
    <citation type="submission" date="2019-03" db="EMBL/GenBank/DDBJ databases">
        <title>First draft genome of Liparis tanakae, snailfish: a comprehensive survey of snailfish specific genes.</title>
        <authorList>
            <person name="Kim W."/>
            <person name="Song I."/>
            <person name="Jeong J.-H."/>
            <person name="Kim D."/>
            <person name="Kim S."/>
            <person name="Ryu S."/>
            <person name="Song J.Y."/>
            <person name="Lee S.K."/>
        </authorList>
    </citation>
    <scope>NUCLEOTIDE SEQUENCE [LARGE SCALE GENOMIC DNA]</scope>
    <source>
        <tissue evidence="1">Muscle</tissue>
    </source>
</reference>
<gene>
    <name evidence="1" type="ORF">EYF80_015682</name>
</gene>
<dbReference type="Proteomes" id="UP000314294">
    <property type="component" value="Unassembled WGS sequence"/>
</dbReference>
<comment type="caution">
    <text evidence="1">The sequence shown here is derived from an EMBL/GenBank/DDBJ whole genome shotgun (WGS) entry which is preliminary data.</text>
</comment>
<dbReference type="AlphaFoldDB" id="A0A4Z2I8A0"/>
<sequence length="74" mass="7787">MVWRMPLGGMVSCSTIRLICGSKPMSNMRTSTEAVVGSIPRGSCPVAASASASTTTTFTTKSCNETEAVEQARR</sequence>